<accession>A0A975TWE2</accession>
<dbReference type="InterPro" id="IPR041374">
    <property type="entry name" value="BaeRF_family12"/>
</dbReference>
<proteinExistence type="predicted"/>
<feature type="region of interest" description="Disordered" evidence="1">
    <location>
        <begin position="54"/>
        <end position="81"/>
    </location>
</feature>
<protein>
    <submittedName>
        <fullName evidence="2">Host attachment family protein</fullName>
    </submittedName>
</protein>
<name>A0A975TWE2_9RHOB</name>
<keyword evidence="3" id="KW-1185">Reference proteome</keyword>
<dbReference type="EMBL" id="JAIMBW010000001">
    <property type="protein sequence ID" value="MBY4892080.1"/>
    <property type="molecule type" value="Genomic_DNA"/>
</dbReference>
<dbReference type="Proteomes" id="UP000693972">
    <property type="component" value="Unassembled WGS sequence"/>
</dbReference>
<dbReference type="RefSeq" id="WP_257891904.1">
    <property type="nucleotide sequence ID" value="NZ_JAIMBW010000001.1"/>
</dbReference>
<evidence type="ECO:0000313" key="2">
    <source>
        <dbReference type="EMBL" id="QXL88842.1"/>
    </source>
</evidence>
<dbReference type="AlphaFoldDB" id="A0A975TWE2"/>
<dbReference type="Pfam" id="PF18856">
    <property type="entry name" value="baeRF_family12"/>
    <property type="match status" value="1"/>
</dbReference>
<evidence type="ECO:0000256" key="1">
    <source>
        <dbReference type="SAM" id="MobiDB-lite"/>
    </source>
</evidence>
<sequence length="169" mass="18941">MAKPSLKQSDVDQVVRNRSPLTHGTWVLVADGEKALFLHNLTDAEDPHLEVFREAEQENPPPREQGTDKPGRFNDGPSVQRSAVADTDWHWLEKERFASDLADILYKQAHKGRFDRLIICAAPKILGELRKELHQTVTDKVVAEADLTLTNHPVDEIALHVTEATTPAV</sequence>
<evidence type="ECO:0000313" key="3">
    <source>
        <dbReference type="Proteomes" id="UP000693972"/>
    </source>
</evidence>
<gene>
    <name evidence="2" type="ORF">KUL25_04810</name>
</gene>
<dbReference type="EMBL" id="CP078073">
    <property type="protein sequence ID" value="QXL88842.1"/>
    <property type="molecule type" value="Genomic_DNA"/>
</dbReference>
<reference evidence="2 3" key="1">
    <citation type="submission" date="2021-07" db="EMBL/GenBank/DDBJ databases">
        <title>Karlodiniumbacter phycospheric gen. nov., sp. nov., a phycosphere bacterium isolated from karlodinium veneficum.</title>
        <authorList>
            <person name="Peng Y."/>
            <person name="Jiang L."/>
            <person name="Lee J."/>
        </authorList>
    </citation>
    <scope>NUCLEOTIDE SEQUENCE</scope>
    <source>
        <strain evidence="2 3">N5</strain>
    </source>
</reference>
<organism evidence="2">
    <name type="scientific">Gymnodinialimonas phycosphaerae</name>
    <dbReference type="NCBI Taxonomy" id="2841589"/>
    <lineage>
        <taxon>Bacteria</taxon>
        <taxon>Pseudomonadati</taxon>
        <taxon>Pseudomonadota</taxon>
        <taxon>Alphaproteobacteria</taxon>
        <taxon>Rhodobacterales</taxon>
        <taxon>Paracoccaceae</taxon>
        <taxon>Gymnodinialimonas</taxon>
    </lineage>
</organism>